<dbReference type="EnsemblPlants" id="TuG1812G0500001542.01.T01">
    <property type="protein sequence ID" value="TuG1812G0500001542.01.T01.cds362122"/>
    <property type="gene ID" value="TuG1812G0500001542.01"/>
</dbReference>
<proteinExistence type="predicted"/>
<dbReference type="SUPFAM" id="SSF56672">
    <property type="entry name" value="DNA/RNA polymerases"/>
    <property type="match status" value="1"/>
</dbReference>
<keyword evidence="3" id="KW-1185">Reference proteome</keyword>
<reference evidence="2" key="2">
    <citation type="submission" date="2018-03" db="EMBL/GenBank/DDBJ databases">
        <title>The Triticum urartu genome reveals the dynamic nature of wheat genome evolution.</title>
        <authorList>
            <person name="Ling H."/>
            <person name="Ma B."/>
            <person name="Shi X."/>
            <person name="Liu H."/>
            <person name="Dong L."/>
            <person name="Sun H."/>
            <person name="Cao Y."/>
            <person name="Gao Q."/>
            <person name="Zheng S."/>
            <person name="Li Y."/>
            <person name="Yu Y."/>
            <person name="Du H."/>
            <person name="Qi M."/>
            <person name="Li Y."/>
            <person name="Yu H."/>
            <person name="Cui Y."/>
            <person name="Wang N."/>
            <person name="Chen C."/>
            <person name="Wu H."/>
            <person name="Zhao Y."/>
            <person name="Zhang J."/>
            <person name="Li Y."/>
            <person name="Zhou W."/>
            <person name="Zhang B."/>
            <person name="Hu W."/>
            <person name="Eijk M."/>
            <person name="Tang J."/>
            <person name="Witsenboer H."/>
            <person name="Zhao S."/>
            <person name="Li Z."/>
            <person name="Zhang A."/>
            <person name="Wang D."/>
            <person name="Liang C."/>
        </authorList>
    </citation>
    <scope>NUCLEOTIDE SEQUENCE [LARGE SCALE GENOMIC DNA]</scope>
    <source>
        <strain evidence="2">cv. G1812</strain>
    </source>
</reference>
<dbReference type="InterPro" id="IPR000477">
    <property type="entry name" value="RT_dom"/>
</dbReference>
<dbReference type="Proteomes" id="UP000015106">
    <property type="component" value="Chromosome 5"/>
</dbReference>
<evidence type="ECO:0000313" key="2">
    <source>
        <dbReference type="EnsemblPlants" id="TuG1812G0500001542.01.T01.cds362122"/>
    </source>
</evidence>
<feature type="domain" description="Reverse transcriptase" evidence="1">
    <location>
        <begin position="4"/>
        <end position="111"/>
    </location>
</feature>
<reference evidence="2" key="3">
    <citation type="submission" date="2022-06" db="UniProtKB">
        <authorList>
            <consortium name="EnsemblPlants"/>
        </authorList>
    </citation>
    <scope>IDENTIFICATION</scope>
</reference>
<name>A0A8R7UGQ2_TRIUA</name>
<reference evidence="3" key="1">
    <citation type="journal article" date="2013" name="Nature">
        <title>Draft genome of the wheat A-genome progenitor Triticum urartu.</title>
        <authorList>
            <person name="Ling H.Q."/>
            <person name="Zhao S."/>
            <person name="Liu D."/>
            <person name="Wang J."/>
            <person name="Sun H."/>
            <person name="Zhang C."/>
            <person name="Fan H."/>
            <person name="Li D."/>
            <person name="Dong L."/>
            <person name="Tao Y."/>
            <person name="Gao C."/>
            <person name="Wu H."/>
            <person name="Li Y."/>
            <person name="Cui Y."/>
            <person name="Guo X."/>
            <person name="Zheng S."/>
            <person name="Wang B."/>
            <person name="Yu K."/>
            <person name="Liang Q."/>
            <person name="Yang W."/>
            <person name="Lou X."/>
            <person name="Chen J."/>
            <person name="Feng M."/>
            <person name="Jian J."/>
            <person name="Zhang X."/>
            <person name="Luo G."/>
            <person name="Jiang Y."/>
            <person name="Liu J."/>
            <person name="Wang Z."/>
            <person name="Sha Y."/>
            <person name="Zhang B."/>
            <person name="Wu H."/>
            <person name="Tang D."/>
            <person name="Shen Q."/>
            <person name="Xue P."/>
            <person name="Zou S."/>
            <person name="Wang X."/>
            <person name="Liu X."/>
            <person name="Wang F."/>
            <person name="Yang Y."/>
            <person name="An X."/>
            <person name="Dong Z."/>
            <person name="Zhang K."/>
            <person name="Zhang X."/>
            <person name="Luo M.C."/>
            <person name="Dvorak J."/>
            <person name="Tong Y."/>
            <person name="Wang J."/>
            <person name="Yang H."/>
            <person name="Li Z."/>
            <person name="Wang D."/>
            <person name="Zhang A."/>
            <person name="Wang J."/>
        </authorList>
    </citation>
    <scope>NUCLEOTIDE SEQUENCE</scope>
    <source>
        <strain evidence="3">cv. G1812</strain>
    </source>
</reference>
<dbReference type="Pfam" id="PF00078">
    <property type="entry name" value="RVT_1"/>
    <property type="match status" value="1"/>
</dbReference>
<dbReference type="Gramene" id="TuG1812G0500001542.01.T01">
    <property type="protein sequence ID" value="TuG1812G0500001542.01.T01.cds362122"/>
    <property type="gene ID" value="TuG1812G0500001542.01"/>
</dbReference>
<dbReference type="InterPro" id="IPR043502">
    <property type="entry name" value="DNA/RNA_pol_sf"/>
</dbReference>
<accession>A0A8R7UGQ2</accession>
<protein>
    <recommendedName>
        <fullName evidence="1">Reverse transcriptase domain-containing protein</fullName>
    </recommendedName>
</protein>
<organism evidence="2 3">
    <name type="scientific">Triticum urartu</name>
    <name type="common">Red wild einkorn</name>
    <name type="synonym">Crithodium urartu</name>
    <dbReference type="NCBI Taxonomy" id="4572"/>
    <lineage>
        <taxon>Eukaryota</taxon>
        <taxon>Viridiplantae</taxon>
        <taxon>Streptophyta</taxon>
        <taxon>Embryophyta</taxon>
        <taxon>Tracheophyta</taxon>
        <taxon>Spermatophyta</taxon>
        <taxon>Magnoliopsida</taxon>
        <taxon>Liliopsida</taxon>
        <taxon>Poales</taxon>
        <taxon>Poaceae</taxon>
        <taxon>BOP clade</taxon>
        <taxon>Pooideae</taxon>
        <taxon>Triticodae</taxon>
        <taxon>Triticeae</taxon>
        <taxon>Triticinae</taxon>
        <taxon>Triticum</taxon>
    </lineage>
</organism>
<dbReference type="PROSITE" id="PS50878">
    <property type="entry name" value="RT_POL"/>
    <property type="match status" value="1"/>
</dbReference>
<dbReference type="PANTHER" id="PTHR19446">
    <property type="entry name" value="REVERSE TRANSCRIPTASES"/>
    <property type="match status" value="1"/>
</dbReference>
<evidence type="ECO:0000313" key="3">
    <source>
        <dbReference type="Proteomes" id="UP000015106"/>
    </source>
</evidence>
<sequence length="111" mass="12949">LCEQFHEGTINLESINEGFITLITKVPSPETLNDFRPITLLNCCLKIITKILANRLQKIILKLVHRNQYGFIKRRTIQDCLAWSFEYIHQCQVSKKKIVLLKLDFAKAFDT</sequence>
<dbReference type="AlphaFoldDB" id="A0A8R7UGQ2"/>
<evidence type="ECO:0000259" key="1">
    <source>
        <dbReference type="PROSITE" id="PS50878"/>
    </source>
</evidence>